<organism evidence="5 6">
    <name type="scientific">Nocardia vulneris</name>
    <dbReference type="NCBI Taxonomy" id="1141657"/>
    <lineage>
        <taxon>Bacteria</taxon>
        <taxon>Bacillati</taxon>
        <taxon>Actinomycetota</taxon>
        <taxon>Actinomycetes</taxon>
        <taxon>Mycobacteriales</taxon>
        <taxon>Nocardiaceae</taxon>
        <taxon>Nocardia</taxon>
    </lineage>
</organism>
<dbReference type="Gene3D" id="3.20.20.70">
    <property type="entry name" value="Aldolase class I"/>
    <property type="match status" value="1"/>
</dbReference>
<evidence type="ECO:0000256" key="1">
    <source>
        <dbReference type="ARBA" id="ARBA00022691"/>
    </source>
</evidence>
<dbReference type="SFLD" id="SFLDS00029">
    <property type="entry name" value="Radical_SAM"/>
    <property type="match status" value="1"/>
</dbReference>
<dbReference type="SUPFAM" id="SSF102114">
    <property type="entry name" value="Radical SAM enzymes"/>
    <property type="match status" value="1"/>
</dbReference>
<dbReference type="Proteomes" id="UP000031364">
    <property type="component" value="Unassembled WGS sequence"/>
</dbReference>
<dbReference type="RefSeq" id="WP_043675917.1">
    <property type="nucleotide sequence ID" value="NZ_BDCI01000035.1"/>
</dbReference>
<reference evidence="5 6" key="1">
    <citation type="journal article" date="2014" name="Int. J. Syst. Evol. Microbiol.">
        <title>Nocardia vulneris sp. nov., isolated from wounds of human patients in North America.</title>
        <authorList>
            <person name="Lasker B.A."/>
            <person name="Bell M."/>
            <person name="Klenk H.P."/>
            <person name="Sproer C."/>
            <person name="Schumann C."/>
            <person name="Schumann P."/>
            <person name="Brown J.M."/>
        </authorList>
    </citation>
    <scope>NUCLEOTIDE SEQUENCE [LARGE SCALE GENOMIC DNA]</scope>
    <source>
        <strain evidence="5 6">W9851</strain>
    </source>
</reference>
<proteinExistence type="predicted"/>
<dbReference type="InterPro" id="IPR058240">
    <property type="entry name" value="rSAM_sf"/>
</dbReference>
<evidence type="ECO:0000256" key="3">
    <source>
        <dbReference type="ARBA" id="ARBA00023004"/>
    </source>
</evidence>
<keyword evidence="1" id="KW-0949">S-adenosyl-L-methionine</keyword>
<keyword evidence="4" id="KW-0411">Iron-sulfur</keyword>
<accession>A0ABR4Z9Y7</accession>
<evidence type="ECO:0000256" key="4">
    <source>
        <dbReference type="ARBA" id="ARBA00023014"/>
    </source>
</evidence>
<dbReference type="Pfam" id="PF13353">
    <property type="entry name" value="Fer4_12"/>
    <property type="match status" value="1"/>
</dbReference>
<evidence type="ECO:0000256" key="2">
    <source>
        <dbReference type="ARBA" id="ARBA00022723"/>
    </source>
</evidence>
<keyword evidence="2" id="KW-0479">Metal-binding</keyword>
<gene>
    <name evidence="5" type="ORF">FG87_26510</name>
</gene>
<sequence>MTSMLLSRLHYPVGNLGFGTRAGVWFQGCTVGCHGCLARDTWPSDEATRCDVRRVLEWLRHAPGPLDGVTISGGEPTDQPEALRALLAGIERRDAETGAPLDVLLFSGRSAKWLRTKYAWVFDAVDVLVSEPFVAAKAGCQPLRGSSNQHVHVLTDLGRERYLGPDFTDYAAQRRELGVHVDNGTVRLVGIPLPGHMAALTAALSEQDIELDDASWLT</sequence>
<evidence type="ECO:0000313" key="5">
    <source>
        <dbReference type="EMBL" id="KIA62148.1"/>
    </source>
</evidence>
<evidence type="ECO:0000313" key="6">
    <source>
        <dbReference type="Proteomes" id="UP000031364"/>
    </source>
</evidence>
<keyword evidence="3" id="KW-0408">Iron</keyword>
<comment type="caution">
    <text evidence="5">The sequence shown here is derived from an EMBL/GenBank/DDBJ whole genome shotgun (WGS) entry which is preliminary data.</text>
</comment>
<name>A0ABR4Z9Y7_9NOCA</name>
<dbReference type="InterPro" id="IPR013785">
    <property type="entry name" value="Aldolase_TIM"/>
</dbReference>
<dbReference type="EMBL" id="JNFP01000035">
    <property type="protein sequence ID" value="KIA62148.1"/>
    <property type="molecule type" value="Genomic_DNA"/>
</dbReference>
<dbReference type="InterPro" id="IPR007197">
    <property type="entry name" value="rSAM"/>
</dbReference>
<protein>
    <submittedName>
        <fullName evidence="5">Radical SAM protein</fullName>
    </submittedName>
</protein>
<keyword evidence="6" id="KW-1185">Reference proteome</keyword>